<feature type="domain" description="RNA polymerase sigma-70 region 2" evidence="7">
    <location>
        <begin position="47"/>
        <end position="117"/>
    </location>
</feature>
<comment type="caution">
    <text evidence="9">The sequence shown here is derived from an EMBL/GenBank/DDBJ whole genome shotgun (WGS) entry which is preliminary data.</text>
</comment>
<evidence type="ECO:0000259" key="7">
    <source>
        <dbReference type="Pfam" id="PF04542"/>
    </source>
</evidence>
<gene>
    <name evidence="9" type="ORF">GCM10022402_45840</name>
</gene>
<sequence length="220" mass="23772">MCNRGEGRGVRESVNATNDMAETRHGGDPGLAAALAADLDAGFVELFGVYRHVVFSTALRVSGRWADAEDLAAEAFLRAYRALSGYAPERIAGLRLKPWLLTILLNEWRNRRRAADRSPPPAPLENVPEPQEQAEGAERLAERHETSRELAALLAQLPERQRLAVVLRHVAELSTAEVADVLGCPEGTAKSHVSRGLRRLRELHSSPAAGSTSTSLGGAS</sequence>
<dbReference type="SUPFAM" id="SSF88946">
    <property type="entry name" value="Sigma2 domain of RNA polymerase sigma factors"/>
    <property type="match status" value="1"/>
</dbReference>
<dbReference type="Gene3D" id="1.10.10.10">
    <property type="entry name" value="Winged helix-like DNA-binding domain superfamily/Winged helix DNA-binding domain"/>
    <property type="match status" value="1"/>
</dbReference>
<dbReference type="InterPro" id="IPR036388">
    <property type="entry name" value="WH-like_DNA-bd_sf"/>
</dbReference>
<evidence type="ECO:0000256" key="4">
    <source>
        <dbReference type="ARBA" id="ARBA00023125"/>
    </source>
</evidence>
<feature type="region of interest" description="Disordered" evidence="6">
    <location>
        <begin position="1"/>
        <end position="23"/>
    </location>
</feature>
<comment type="similarity">
    <text evidence="1">Belongs to the sigma-70 factor family. ECF subfamily.</text>
</comment>
<dbReference type="Pfam" id="PF04542">
    <property type="entry name" value="Sigma70_r2"/>
    <property type="match status" value="1"/>
</dbReference>
<protein>
    <recommendedName>
        <fullName evidence="11">RNA polymerase sigma-70 factor, ECF subfamily</fullName>
    </recommendedName>
</protein>
<name>A0ABP7GDW3_9ACTN</name>
<evidence type="ECO:0000256" key="2">
    <source>
        <dbReference type="ARBA" id="ARBA00023015"/>
    </source>
</evidence>
<keyword evidence="2" id="KW-0805">Transcription regulation</keyword>
<dbReference type="SUPFAM" id="SSF88659">
    <property type="entry name" value="Sigma3 and sigma4 domains of RNA polymerase sigma factors"/>
    <property type="match status" value="1"/>
</dbReference>
<dbReference type="Gene3D" id="1.10.1740.10">
    <property type="match status" value="1"/>
</dbReference>
<dbReference type="InterPro" id="IPR039425">
    <property type="entry name" value="RNA_pol_sigma-70-like"/>
</dbReference>
<dbReference type="InterPro" id="IPR007627">
    <property type="entry name" value="RNA_pol_sigma70_r2"/>
</dbReference>
<feature type="region of interest" description="Disordered" evidence="6">
    <location>
        <begin position="114"/>
        <end position="142"/>
    </location>
</feature>
<keyword evidence="5" id="KW-0804">Transcription</keyword>
<organism evidence="9 10">
    <name type="scientific">Salinactinospora qingdaonensis</name>
    <dbReference type="NCBI Taxonomy" id="702744"/>
    <lineage>
        <taxon>Bacteria</taxon>
        <taxon>Bacillati</taxon>
        <taxon>Actinomycetota</taxon>
        <taxon>Actinomycetes</taxon>
        <taxon>Streptosporangiales</taxon>
        <taxon>Nocardiopsidaceae</taxon>
        <taxon>Salinactinospora</taxon>
    </lineage>
</organism>
<evidence type="ECO:0000313" key="9">
    <source>
        <dbReference type="EMBL" id="GAA3763203.1"/>
    </source>
</evidence>
<evidence type="ECO:0000256" key="1">
    <source>
        <dbReference type="ARBA" id="ARBA00010641"/>
    </source>
</evidence>
<keyword evidence="4" id="KW-0238">DNA-binding</keyword>
<dbReference type="NCBIfam" id="TIGR02937">
    <property type="entry name" value="sigma70-ECF"/>
    <property type="match status" value="1"/>
</dbReference>
<keyword evidence="3" id="KW-0731">Sigma factor</keyword>
<dbReference type="PANTHER" id="PTHR43133">
    <property type="entry name" value="RNA POLYMERASE ECF-TYPE SIGMA FACTO"/>
    <property type="match status" value="1"/>
</dbReference>
<dbReference type="EMBL" id="BAABDD010000038">
    <property type="protein sequence ID" value="GAA3763203.1"/>
    <property type="molecule type" value="Genomic_DNA"/>
</dbReference>
<dbReference type="Pfam" id="PF08281">
    <property type="entry name" value="Sigma70_r4_2"/>
    <property type="match status" value="1"/>
</dbReference>
<proteinExistence type="inferred from homology"/>
<evidence type="ECO:0000259" key="8">
    <source>
        <dbReference type="Pfam" id="PF08281"/>
    </source>
</evidence>
<evidence type="ECO:0000256" key="6">
    <source>
        <dbReference type="SAM" id="MobiDB-lite"/>
    </source>
</evidence>
<feature type="domain" description="RNA polymerase sigma factor 70 region 4 type 2" evidence="8">
    <location>
        <begin position="148"/>
        <end position="200"/>
    </location>
</feature>
<accession>A0ABP7GDW3</accession>
<evidence type="ECO:0000256" key="3">
    <source>
        <dbReference type="ARBA" id="ARBA00023082"/>
    </source>
</evidence>
<feature type="compositionally biased region" description="Low complexity" evidence="6">
    <location>
        <begin position="205"/>
        <end position="220"/>
    </location>
</feature>
<dbReference type="InterPro" id="IPR013249">
    <property type="entry name" value="RNA_pol_sigma70_r4_t2"/>
</dbReference>
<dbReference type="InterPro" id="IPR014284">
    <property type="entry name" value="RNA_pol_sigma-70_dom"/>
</dbReference>
<dbReference type="InterPro" id="IPR013324">
    <property type="entry name" value="RNA_pol_sigma_r3/r4-like"/>
</dbReference>
<dbReference type="PANTHER" id="PTHR43133:SF8">
    <property type="entry name" value="RNA POLYMERASE SIGMA FACTOR HI_1459-RELATED"/>
    <property type="match status" value="1"/>
</dbReference>
<keyword evidence="10" id="KW-1185">Reference proteome</keyword>
<evidence type="ECO:0000313" key="10">
    <source>
        <dbReference type="Proteomes" id="UP001500908"/>
    </source>
</evidence>
<dbReference type="Proteomes" id="UP001500908">
    <property type="component" value="Unassembled WGS sequence"/>
</dbReference>
<evidence type="ECO:0000256" key="5">
    <source>
        <dbReference type="ARBA" id="ARBA00023163"/>
    </source>
</evidence>
<evidence type="ECO:0008006" key="11">
    <source>
        <dbReference type="Google" id="ProtNLM"/>
    </source>
</evidence>
<feature type="compositionally biased region" description="Basic and acidic residues" evidence="6">
    <location>
        <begin position="1"/>
        <end position="11"/>
    </location>
</feature>
<reference evidence="10" key="1">
    <citation type="journal article" date="2019" name="Int. J. Syst. Evol. Microbiol.">
        <title>The Global Catalogue of Microorganisms (GCM) 10K type strain sequencing project: providing services to taxonomists for standard genome sequencing and annotation.</title>
        <authorList>
            <consortium name="The Broad Institute Genomics Platform"/>
            <consortium name="The Broad Institute Genome Sequencing Center for Infectious Disease"/>
            <person name="Wu L."/>
            <person name="Ma J."/>
        </authorList>
    </citation>
    <scope>NUCLEOTIDE SEQUENCE [LARGE SCALE GENOMIC DNA]</scope>
    <source>
        <strain evidence="10">JCM 17137</strain>
    </source>
</reference>
<dbReference type="InterPro" id="IPR013325">
    <property type="entry name" value="RNA_pol_sigma_r2"/>
</dbReference>
<feature type="region of interest" description="Disordered" evidence="6">
    <location>
        <begin position="187"/>
        <end position="220"/>
    </location>
</feature>
<dbReference type="CDD" id="cd06171">
    <property type="entry name" value="Sigma70_r4"/>
    <property type="match status" value="1"/>
</dbReference>